<reference evidence="1 2" key="1">
    <citation type="submission" date="2019-10" db="EMBL/GenBank/DDBJ databases">
        <title>Poseidonibacter ostreae sp. nov., isolated from the gut of the Ostrea denselamellosa.</title>
        <authorList>
            <person name="Choi A."/>
        </authorList>
    </citation>
    <scope>NUCLEOTIDE SEQUENCE [LARGE SCALE GENOMIC DNA]</scope>
    <source>
        <strain evidence="1 2">SJOD-M-33</strain>
    </source>
</reference>
<sequence>MAHKKSKEKFATGKYNCYWFNGEYWTKCDKPEWYKGDSDYKLIKKDDVEIIMNNIKHEKEA</sequence>
<name>A0A6L4WX45_9BACT</name>
<gene>
    <name evidence="1" type="ORF">GBG19_00910</name>
</gene>
<dbReference type="EMBL" id="WFKK01000001">
    <property type="protein sequence ID" value="KAB7891429.1"/>
    <property type="molecule type" value="Genomic_DNA"/>
</dbReference>
<dbReference type="RefSeq" id="WP_152279532.1">
    <property type="nucleotide sequence ID" value="NZ_WFKK01000001.1"/>
</dbReference>
<accession>A0A6L4WX45</accession>
<dbReference type="AlphaFoldDB" id="A0A6L4WX45"/>
<proteinExistence type="predicted"/>
<dbReference type="Proteomes" id="UP000472839">
    <property type="component" value="Unassembled WGS sequence"/>
</dbReference>
<organism evidence="1 2">
    <name type="scientific">Poseidonibacter ostreae</name>
    <dbReference type="NCBI Taxonomy" id="2654171"/>
    <lineage>
        <taxon>Bacteria</taxon>
        <taxon>Pseudomonadati</taxon>
        <taxon>Campylobacterota</taxon>
        <taxon>Epsilonproteobacteria</taxon>
        <taxon>Campylobacterales</taxon>
        <taxon>Arcobacteraceae</taxon>
        <taxon>Poseidonibacter</taxon>
    </lineage>
</organism>
<evidence type="ECO:0000313" key="2">
    <source>
        <dbReference type="Proteomes" id="UP000472839"/>
    </source>
</evidence>
<protein>
    <submittedName>
        <fullName evidence="1">Uncharacterized protein</fullName>
    </submittedName>
</protein>
<evidence type="ECO:0000313" key="1">
    <source>
        <dbReference type="EMBL" id="KAB7891429.1"/>
    </source>
</evidence>
<comment type="caution">
    <text evidence="1">The sequence shown here is derived from an EMBL/GenBank/DDBJ whole genome shotgun (WGS) entry which is preliminary data.</text>
</comment>